<organism evidence="2 4">
    <name type="scientific">Colwellia hornerae</name>
    <dbReference type="NCBI Taxonomy" id="89402"/>
    <lineage>
        <taxon>Bacteria</taxon>
        <taxon>Pseudomonadati</taxon>
        <taxon>Pseudomonadota</taxon>
        <taxon>Gammaproteobacteria</taxon>
        <taxon>Alteromonadales</taxon>
        <taxon>Colwelliaceae</taxon>
        <taxon>Colwellia</taxon>
    </lineage>
</organism>
<dbReference type="EMBL" id="VOLQ01000050">
    <property type="protein sequence ID" value="TWX63182.1"/>
    <property type="molecule type" value="Genomic_DNA"/>
</dbReference>
<dbReference type="Proteomes" id="UP000321525">
    <property type="component" value="Unassembled WGS sequence"/>
</dbReference>
<dbReference type="RefSeq" id="WP_146801013.1">
    <property type="nucleotide sequence ID" value="NZ_VOLP01000036.1"/>
</dbReference>
<accession>A0A5C6Q315</accession>
<evidence type="ECO:0000313" key="3">
    <source>
        <dbReference type="Proteomes" id="UP000321525"/>
    </source>
</evidence>
<name>A0A5C6Q315_9GAMM</name>
<evidence type="ECO:0000313" key="2">
    <source>
        <dbReference type="EMBL" id="TWX63182.1"/>
    </source>
</evidence>
<sequence length="156" mass="18318">MTKNLKVILFYFVLLTLFLLLSWVSVPVSAAEKSMKNISNVWIFVPKLGQTAKFEQAFIAHVAYRKLMKDPRSWSVYQADMGTNMDAYIVRSCCDTWSDLDDYRQWNSQAKASEDWRENVSKYISHYEHHRAENDLNNSHWPADVTYKYIGVNTYT</sequence>
<comment type="caution">
    <text evidence="2">The sequence shown here is derived from an EMBL/GenBank/DDBJ whole genome shotgun (WGS) entry which is preliminary data.</text>
</comment>
<dbReference type="Proteomes" id="UP000321917">
    <property type="component" value="Unassembled WGS sequence"/>
</dbReference>
<dbReference type="AlphaFoldDB" id="A0A5C6Q315"/>
<evidence type="ECO:0000313" key="1">
    <source>
        <dbReference type="EMBL" id="TWX54321.1"/>
    </source>
</evidence>
<dbReference type="EMBL" id="VOLR01000037">
    <property type="protein sequence ID" value="TWX54321.1"/>
    <property type="molecule type" value="Genomic_DNA"/>
</dbReference>
<protein>
    <submittedName>
        <fullName evidence="2">Uncharacterized protein</fullName>
    </submittedName>
</protein>
<proteinExistence type="predicted"/>
<keyword evidence="3" id="KW-1185">Reference proteome</keyword>
<dbReference type="OrthoDB" id="1122871at2"/>
<evidence type="ECO:0000313" key="4">
    <source>
        <dbReference type="Proteomes" id="UP000321917"/>
    </source>
</evidence>
<gene>
    <name evidence="1" type="ORF">ESZ26_17875</name>
    <name evidence="2" type="ORF">ESZ27_17650</name>
</gene>
<reference evidence="2 4" key="1">
    <citation type="submission" date="2019-07" db="EMBL/GenBank/DDBJ databases">
        <title>Genomes of sea-ice associated Colwellia species.</title>
        <authorList>
            <person name="Bowman J.P."/>
        </authorList>
    </citation>
    <scope>NUCLEOTIDE SEQUENCE [LARGE SCALE GENOMIC DNA]</scope>
    <source>
        <strain evidence="1 3">ACAM 607</strain>
        <strain evidence="2 4">IC036</strain>
    </source>
</reference>